<dbReference type="KEGG" id="mtm:MYCTH_2116433"/>
<evidence type="ECO:0000256" key="2">
    <source>
        <dbReference type="SAM" id="Phobius"/>
    </source>
</evidence>
<protein>
    <recommendedName>
        <fullName evidence="5">MARVEL domain-containing protein</fullName>
    </recommendedName>
</protein>
<evidence type="ECO:0008006" key="5">
    <source>
        <dbReference type="Google" id="ProtNLM"/>
    </source>
</evidence>
<dbReference type="InParanoid" id="G2Q058"/>
<evidence type="ECO:0000313" key="4">
    <source>
        <dbReference type="Proteomes" id="UP000007322"/>
    </source>
</evidence>
<feature type="transmembrane region" description="Helical" evidence="2">
    <location>
        <begin position="12"/>
        <end position="33"/>
    </location>
</feature>
<feature type="transmembrane region" description="Helical" evidence="2">
    <location>
        <begin position="45"/>
        <end position="67"/>
    </location>
</feature>
<dbReference type="PANTHER" id="PTHR39608">
    <property type="entry name" value="INTEGRAL MEMBRANE PROTEIN (AFU_ORTHOLOGUE AFUA_5G08640)"/>
    <property type="match status" value="1"/>
</dbReference>
<organism evidence="3 4">
    <name type="scientific">Thermothelomyces thermophilus (strain ATCC 42464 / BCRC 31852 / DSM 1799)</name>
    <name type="common">Sporotrichum thermophile</name>
    <dbReference type="NCBI Taxonomy" id="573729"/>
    <lineage>
        <taxon>Eukaryota</taxon>
        <taxon>Fungi</taxon>
        <taxon>Dikarya</taxon>
        <taxon>Ascomycota</taxon>
        <taxon>Pezizomycotina</taxon>
        <taxon>Sordariomycetes</taxon>
        <taxon>Sordariomycetidae</taxon>
        <taxon>Sordariales</taxon>
        <taxon>Chaetomiaceae</taxon>
        <taxon>Thermothelomyces</taxon>
    </lineage>
</organism>
<feature type="compositionally biased region" description="Low complexity" evidence="1">
    <location>
        <begin position="159"/>
        <end position="168"/>
    </location>
</feature>
<dbReference type="eggNOG" id="ENOG502STK7">
    <property type="taxonomic scope" value="Eukaryota"/>
</dbReference>
<dbReference type="STRING" id="573729.G2Q058"/>
<feature type="compositionally biased region" description="Basic and acidic residues" evidence="1">
    <location>
        <begin position="147"/>
        <end position="157"/>
    </location>
</feature>
<feature type="compositionally biased region" description="Gly residues" evidence="1">
    <location>
        <begin position="169"/>
        <end position="179"/>
    </location>
</feature>
<dbReference type="VEuPathDB" id="FungiDB:MYCTH_2116433"/>
<dbReference type="HOGENOM" id="CLU_099909_0_0_1"/>
<reference evidence="3 4" key="1">
    <citation type="journal article" date="2011" name="Nat. Biotechnol.">
        <title>Comparative genomic analysis of the thermophilic biomass-degrading fungi Myceliophthora thermophila and Thielavia terrestris.</title>
        <authorList>
            <person name="Berka R.M."/>
            <person name="Grigoriev I.V."/>
            <person name="Otillar R."/>
            <person name="Salamov A."/>
            <person name="Grimwood J."/>
            <person name="Reid I."/>
            <person name="Ishmael N."/>
            <person name="John T."/>
            <person name="Darmond C."/>
            <person name="Moisan M.-C."/>
            <person name="Henrissat B."/>
            <person name="Coutinho P.M."/>
            <person name="Lombard V."/>
            <person name="Natvig D.O."/>
            <person name="Lindquist E."/>
            <person name="Schmutz J."/>
            <person name="Lucas S."/>
            <person name="Harris P."/>
            <person name="Powlowski J."/>
            <person name="Bellemare A."/>
            <person name="Taylor D."/>
            <person name="Butler G."/>
            <person name="de Vries R.P."/>
            <person name="Allijn I.E."/>
            <person name="van den Brink J."/>
            <person name="Ushinsky S."/>
            <person name="Storms R."/>
            <person name="Powell A.J."/>
            <person name="Paulsen I.T."/>
            <person name="Elbourne L.D.H."/>
            <person name="Baker S.E."/>
            <person name="Magnuson J."/>
            <person name="LaBoissiere S."/>
            <person name="Clutterbuck A.J."/>
            <person name="Martinez D."/>
            <person name="Wogulis M."/>
            <person name="de Leon A.L."/>
            <person name="Rey M.W."/>
            <person name="Tsang A."/>
        </authorList>
    </citation>
    <scope>NUCLEOTIDE SEQUENCE [LARGE SCALE GENOMIC DNA]</scope>
    <source>
        <strain evidence="4">ATCC 42464 / BCRC 31852 / DSM 1799</strain>
    </source>
</reference>
<keyword evidence="2" id="KW-1133">Transmembrane helix</keyword>
<gene>
    <name evidence="3" type="ORF">MYCTH_2116433</name>
</gene>
<dbReference type="EMBL" id="CP003002">
    <property type="protein sequence ID" value="AEO55732.1"/>
    <property type="molecule type" value="Genomic_DNA"/>
</dbReference>
<feature type="transmembrane region" description="Helical" evidence="2">
    <location>
        <begin position="74"/>
        <end position="94"/>
    </location>
</feature>
<feature type="transmembrane region" description="Helical" evidence="2">
    <location>
        <begin position="114"/>
        <end position="136"/>
    </location>
</feature>
<sequence>MAIFSGRTARSLLGLNNFMILSSSAILTGILSYFLHRGLRLTHLIYNEVIAVITLFFYLFAVVLPVLKAYRGYMLPLNLILTYLWLTSLIFSSQDYSGGRCRWNALFSRCGLKHAVQAFFIIGFCFLLFNTILEALMWANHWRSREGGAGDPEKDRPLATTTGANTAGETGGTSGAGGA</sequence>
<keyword evidence="4" id="KW-1185">Reference proteome</keyword>
<dbReference type="OMA" id="RFMQWSS"/>
<dbReference type="OrthoDB" id="20872at2759"/>
<dbReference type="AlphaFoldDB" id="G2Q058"/>
<proteinExistence type="predicted"/>
<evidence type="ECO:0000313" key="3">
    <source>
        <dbReference type="EMBL" id="AEO55732.1"/>
    </source>
</evidence>
<keyword evidence="2" id="KW-0812">Transmembrane</keyword>
<evidence type="ECO:0000256" key="1">
    <source>
        <dbReference type="SAM" id="MobiDB-lite"/>
    </source>
</evidence>
<accession>G2Q058</accession>
<keyword evidence="2" id="KW-0472">Membrane</keyword>
<dbReference type="PANTHER" id="PTHR39608:SF2">
    <property type="entry name" value="MARVEL DOMAIN-CONTAINING PROTEIN"/>
    <property type="match status" value="1"/>
</dbReference>
<dbReference type="GeneID" id="11505877"/>
<dbReference type="Proteomes" id="UP000007322">
    <property type="component" value="Chromosome 1"/>
</dbReference>
<dbReference type="RefSeq" id="XP_003660977.1">
    <property type="nucleotide sequence ID" value="XM_003660929.1"/>
</dbReference>
<feature type="region of interest" description="Disordered" evidence="1">
    <location>
        <begin position="147"/>
        <end position="179"/>
    </location>
</feature>
<name>G2Q058_THET4</name>